<proteinExistence type="predicted"/>
<evidence type="ECO:0000313" key="1">
    <source>
        <dbReference type="EMBL" id="KAJ8016450.1"/>
    </source>
</evidence>
<dbReference type="EMBL" id="CM055728">
    <property type="protein sequence ID" value="KAJ8016450.1"/>
    <property type="molecule type" value="Genomic_DNA"/>
</dbReference>
<organism evidence="1 2">
    <name type="scientific">Dallia pectoralis</name>
    <name type="common">Alaska blackfish</name>
    <dbReference type="NCBI Taxonomy" id="75939"/>
    <lineage>
        <taxon>Eukaryota</taxon>
        <taxon>Metazoa</taxon>
        <taxon>Chordata</taxon>
        <taxon>Craniata</taxon>
        <taxon>Vertebrata</taxon>
        <taxon>Euteleostomi</taxon>
        <taxon>Actinopterygii</taxon>
        <taxon>Neopterygii</taxon>
        <taxon>Teleostei</taxon>
        <taxon>Protacanthopterygii</taxon>
        <taxon>Esociformes</taxon>
        <taxon>Umbridae</taxon>
        <taxon>Dallia</taxon>
    </lineage>
</organism>
<protein>
    <submittedName>
        <fullName evidence="1">Uncharacterized protein</fullName>
    </submittedName>
</protein>
<sequence>MSNLKQVPYSNQGKTMTSQGACLSGTGVFYQAMPAVGTDGRNVMKLIPVQKVNGQFVRLPTNTIKGTEPQVDLTLNLTTMSKGNVPTSGSTARGQFRNKSPSPKLIGTSPKPLSLTTGIYPSVRIHTPIVTSKLTQQAGSLPAREQPCGKTLGQTLKQLPVTVKSPVLPNGQYLQIPPNAQVKTLPASALPPAIKRQIFTSSMNCVSNSPTVLYVSPVQTMKQGGSPLSPTSQKAGLSLSCNQGSPGQTVTCPSTCSTQPTTTSKDGRPPVTPIKWVIEEADGSPAPCLVPVKSTSMTSEILKTLAKMEKAKKTSENPTKTFLSPQESGTKIGQEKDNALVMYNGKVYFVAKKTPELSNRPSEPLEGSRNVGDSSTHTSKSIGFNQRISVPPSIPPTSSFGSQLPNATRPDPKHIVIPDDIIDLCDDDPQDDLTWQAVSTKELPEQSLRRPEVVDDDDSNVIFVSYLPPQRVYKVAKDKVVAHMPADLETEQELSQSQCHLNDLVKGGPTKVSVEICPSVGTAQEMAGCQRSATGQELISHQKNTIVTGLEDIEGDATSQEMESSQPTGSIQQMVCVQINATDQGIQNNSAVTQDNIPGSTSLPIETEELKAKSLSSSIHEQQSSMLYQDSLKTYDHMLKKKFGIKSDVKICLKRVDTKPLAIPKVFPWIGTTNKRTIEAIRKLLQGSKIMIKKREHIEMEVPATKNNDSFVKDAKIQKLEKVENTSNSLLGMEVLTNPTQQLDRQHLTSTSPQLDMLYNAEQMFVNEEEPTVTPMDPEEIKRHEKIKRLKELLKEKEAALATIRKNMDSVKKD</sequence>
<accession>A0ACC2HLB7</accession>
<keyword evidence="2" id="KW-1185">Reference proteome</keyword>
<evidence type="ECO:0000313" key="2">
    <source>
        <dbReference type="Proteomes" id="UP001157502"/>
    </source>
</evidence>
<name>A0ACC2HLB7_DALPE</name>
<gene>
    <name evidence="1" type="ORF">DPEC_G00007330</name>
</gene>
<dbReference type="Proteomes" id="UP001157502">
    <property type="component" value="Chromosome 1"/>
</dbReference>
<reference evidence="1" key="1">
    <citation type="submission" date="2021-05" db="EMBL/GenBank/DDBJ databases">
        <authorList>
            <person name="Pan Q."/>
            <person name="Jouanno E."/>
            <person name="Zahm M."/>
            <person name="Klopp C."/>
            <person name="Cabau C."/>
            <person name="Louis A."/>
            <person name="Berthelot C."/>
            <person name="Parey E."/>
            <person name="Roest Crollius H."/>
            <person name="Montfort J."/>
            <person name="Robinson-Rechavi M."/>
            <person name="Bouchez O."/>
            <person name="Lampietro C."/>
            <person name="Lopez Roques C."/>
            <person name="Donnadieu C."/>
            <person name="Postlethwait J."/>
            <person name="Bobe J."/>
            <person name="Dillon D."/>
            <person name="Chandos A."/>
            <person name="von Hippel F."/>
            <person name="Guiguen Y."/>
        </authorList>
    </citation>
    <scope>NUCLEOTIDE SEQUENCE</scope>
    <source>
        <strain evidence="1">YG-Jan2019</strain>
    </source>
</reference>
<comment type="caution">
    <text evidence="1">The sequence shown here is derived from an EMBL/GenBank/DDBJ whole genome shotgun (WGS) entry which is preliminary data.</text>
</comment>